<dbReference type="EMBL" id="HBUE01216091">
    <property type="protein sequence ID" value="CAG6536976.1"/>
    <property type="molecule type" value="Transcribed_RNA"/>
</dbReference>
<reference evidence="2" key="1">
    <citation type="submission" date="2021-05" db="EMBL/GenBank/DDBJ databases">
        <authorList>
            <person name="Alioto T."/>
            <person name="Alioto T."/>
            <person name="Gomez Garrido J."/>
        </authorList>
    </citation>
    <scope>NUCLEOTIDE SEQUENCE</scope>
</reference>
<protein>
    <submittedName>
        <fullName evidence="2">(northern house mosquito) hypothetical protein</fullName>
    </submittedName>
</protein>
<keyword evidence="1" id="KW-0812">Transmembrane</keyword>
<evidence type="ECO:0000256" key="1">
    <source>
        <dbReference type="SAM" id="Phobius"/>
    </source>
</evidence>
<feature type="transmembrane region" description="Helical" evidence="1">
    <location>
        <begin position="20"/>
        <end position="36"/>
    </location>
</feature>
<dbReference type="AlphaFoldDB" id="A0A8D8KDI5"/>
<feature type="transmembrane region" description="Helical" evidence="1">
    <location>
        <begin position="48"/>
        <end position="70"/>
    </location>
</feature>
<dbReference type="EMBL" id="HBUE01322643">
    <property type="protein sequence ID" value="CAG6588979.1"/>
    <property type="molecule type" value="Transcribed_RNA"/>
</dbReference>
<keyword evidence="1" id="KW-0472">Membrane</keyword>
<name>A0A8D8KDI5_CULPI</name>
<sequence>MLWNEQRVTPGSHRGRLHAVSPGMSMLLLLMVHLLIHRRADRGRIGMLVMVLVGQVEDLLLLLMLLLLLSDRVRIGHQLQVERFAVVNGFLVQLMGVLVVVAGTLAVVHRWRSGATVRRSYDSLLFQHDRWIRDLQEGRRSAGLEESGPTWKRLIRSSIQFVVVRVVVHFSGFRCFYLLVNEGTSNFSRAGKPKTVNRLNSKISTQFLRATRHHNTKL</sequence>
<accession>A0A8D8KDI5</accession>
<proteinExistence type="predicted"/>
<evidence type="ECO:0000313" key="2">
    <source>
        <dbReference type="EMBL" id="CAG6588979.1"/>
    </source>
</evidence>
<organism evidence="2">
    <name type="scientific">Culex pipiens</name>
    <name type="common">House mosquito</name>
    <dbReference type="NCBI Taxonomy" id="7175"/>
    <lineage>
        <taxon>Eukaryota</taxon>
        <taxon>Metazoa</taxon>
        <taxon>Ecdysozoa</taxon>
        <taxon>Arthropoda</taxon>
        <taxon>Hexapoda</taxon>
        <taxon>Insecta</taxon>
        <taxon>Pterygota</taxon>
        <taxon>Neoptera</taxon>
        <taxon>Endopterygota</taxon>
        <taxon>Diptera</taxon>
        <taxon>Nematocera</taxon>
        <taxon>Culicoidea</taxon>
        <taxon>Culicidae</taxon>
        <taxon>Culicinae</taxon>
        <taxon>Culicini</taxon>
        <taxon>Culex</taxon>
        <taxon>Culex</taxon>
    </lineage>
</organism>
<feature type="transmembrane region" description="Helical" evidence="1">
    <location>
        <begin position="90"/>
        <end position="109"/>
    </location>
</feature>
<keyword evidence="1" id="KW-1133">Transmembrane helix</keyword>